<evidence type="ECO:0000256" key="12">
    <source>
        <dbReference type="ARBA" id="ARBA00023251"/>
    </source>
</evidence>
<keyword evidence="8 17" id="KW-0133">Cell shape</keyword>
<feature type="transmembrane region" description="Helical" evidence="17">
    <location>
        <begin position="174"/>
        <end position="196"/>
    </location>
</feature>
<evidence type="ECO:0000256" key="17">
    <source>
        <dbReference type="HAMAP-Rule" id="MF_01006"/>
    </source>
</evidence>
<evidence type="ECO:0000256" key="4">
    <source>
        <dbReference type="ARBA" id="ARBA00021581"/>
    </source>
</evidence>
<dbReference type="PANTHER" id="PTHR30622">
    <property type="entry name" value="UNDECAPRENYL-DIPHOSPHATASE"/>
    <property type="match status" value="1"/>
</dbReference>
<feature type="transmembrane region" description="Helical" evidence="17">
    <location>
        <begin position="41"/>
        <end position="62"/>
    </location>
</feature>
<sequence>MLLILQSIIIAIVEGLTEFVPVSSTGHMILVGNLIGFTGEFANLFEVVIQLGAILAVVVLYWDKLVKSVKDIFVPDRIGLKFWINIAVAAFPAAILGFLFNDFIDAKLFNPVTVAAALLVGGILMIIIENKYRRGNKTKSVDNIKLRQSLIVGVFQCLSLWPGMSRSASTIMGGWIAGLSTVAAAEFSFFLAIPMMVGASGFKLIKSQLIMSNIQIISLIIGFVVAFIVSLVVIEGFIKFLQKKPMRIFAIYRIIIGTILLIMAFSNVIKL</sequence>
<protein>
    <recommendedName>
        <fullName evidence="4 17">Undecaprenyl-diphosphatase</fullName>
        <ecNumber evidence="3 17">3.6.1.27</ecNumber>
    </recommendedName>
    <alternativeName>
        <fullName evidence="15 17">Bacitracin resistance protein</fullName>
    </alternativeName>
    <alternativeName>
        <fullName evidence="14 17">Undecaprenyl pyrophosphate phosphatase</fullName>
    </alternativeName>
</protein>
<keyword evidence="6 17" id="KW-0812">Transmembrane</keyword>
<dbReference type="GO" id="GO:0008360">
    <property type="term" value="P:regulation of cell shape"/>
    <property type="evidence" value="ECO:0007669"/>
    <property type="project" value="UniProtKB-KW"/>
</dbReference>
<dbReference type="NCBIfam" id="NF001389">
    <property type="entry name" value="PRK00281.1-2"/>
    <property type="match status" value="1"/>
</dbReference>
<dbReference type="PANTHER" id="PTHR30622:SF3">
    <property type="entry name" value="UNDECAPRENYL-DIPHOSPHATASE"/>
    <property type="match status" value="1"/>
</dbReference>
<evidence type="ECO:0000256" key="7">
    <source>
        <dbReference type="ARBA" id="ARBA00022801"/>
    </source>
</evidence>
<dbReference type="Proteomes" id="UP000239706">
    <property type="component" value="Unassembled WGS sequence"/>
</dbReference>
<evidence type="ECO:0000256" key="16">
    <source>
        <dbReference type="ARBA" id="ARBA00047594"/>
    </source>
</evidence>
<accession>A0A2T0B0U6</accession>
<evidence type="ECO:0000256" key="6">
    <source>
        <dbReference type="ARBA" id="ARBA00022692"/>
    </source>
</evidence>
<comment type="similarity">
    <text evidence="2 17">Belongs to the UppP family.</text>
</comment>
<evidence type="ECO:0000313" key="18">
    <source>
        <dbReference type="EMBL" id="PRR77128.1"/>
    </source>
</evidence>
<organism evidence="18 19">
    <name type="scientific">Clostridium liquoris</name>
    <dbReference type="NCBI Taxonomy" id="1289519"/>
    <lineage>
        <taxon>Bacteria</taxon>
        <taxon>Bacillati</taxon>
        <taxon>Bacillota</taxon>
        <taxon>Clostridia</taxon>
        <taxon>Eubacteriales</taxon>
        <taxon>Clostridiaceae</taxon>
        <taxon>Clostridium</taxon>
    </lineage>
</organism>
<evidence type="ECO:0000256" key="8">
    <source>
        <dbReference type="ARBA" id="ARBA00022960"/>
    </source>
</evidence>
<evidence type="ECO:0000256" key="1">
    <source>
        <dbReference type="ARBA" id="ARBA00004651"/>
    </source>
</evidence>
<evidence type="ECO:0000256" key="5">
    <source>
        <dbReference type="ARBA" id="ARBA00022475"/>
    </source>
</evidence>
<evidence type="ECO:0000256" key="10">
    <source>
        <dbReference type="ARBA" id="ARBA00022989"/>
    </source>
</evidence>
<dbReference type="GO" id="GO:0009252">
    <property type="term" value="P:peptidoglycan biosynthetic process"/>
    <property type="evidence" value="ECO:0007669"/>
    <property type="project" value="UniProtKB-KW"/>
</dbReference>
<keyword evidence="5 17" id="KW-1003">Cell membrane</keyword>
<feature type="transmembrane region" description="Helical" evidence="17">
    <location>
        <begin position="216"/>
        <end position="238"/>
    </location>
</feature>
<evidence type="ECO:0000256" key="2">
    <source>
        <dbReference type="ARBA" id="ARBA00010621"/>
    </source>
</evidence>
<dbReference type="GO" id="GO:0050380">
    <property type="term" value="F:undecaprenyl-diphosphatase activity"/>
    <property type="evidence" value="ECO:0007669"/>
    <property type="project" value="UniProtKB-UniRule"/>
</dbReference>
<evidence type="ECO:0000256" key="9">
    <source>
        <dbReference type="ARBA" id="ARBA00022984"/>
    </source>
</evidence>
<evidence type="ECO:0000313" key="19">
    <source>
        <dbReference type="Proteomes" id="UP000239706"/>
    </source>
</evidence>
<comment type="caution">
    <text evidence="18">The sequence shown here is derived from an EMBL/GenBank/DDBJ whole genome shotgun (WGS) entry which is preliminary data.</text>
</comment>
<dbReference type="EMBL" id="PVXO01000068">
    <property type="protein sequence ID" value="PRR77128.1"/>
    <property type="molecule type" value="Genomic_DNA"/>
</dbReference>
<reference evidence="18 19" key="1">
    <citation type="submission" date="2018-03" db="EMBL/GenBank/DDBJ databases">
        <title>Genome sequence of Clostridium liquoris DSM 100320.</title>
        <authorList>
            <person name="Poehlein A."/>
            <person name="Daniel R."/>
        </authorList>
    </citation>
    <scope>NUCLEOTIDE SEQUENCE [LARGE SCALE GENOMIC DNA]</scope>
    <source>
        <strain evidence="18 19">DSM 100320</strain>
    </source>
</reference>
<dbReference type="AlphaFoldDB" id="A0A2T0B0U6"/>
<dbReference type="NCBIfam" id="NF001390">
    <property type="entry name" value="PRK00281.1-4"/>
    <property type="match status" value="1"/>
</dbReference>
<evidence type="ECO:0000256" key="11">
    <source>
        <dbReference type="ARBA" id="ARBA00023136"/>
    </source>
</evidence>
<keyword evidence="10 17" id="KW-1133">Transmembrane helix</keyword>
<name>A0A2T0B0U6_9CLOT</name>
<dbReference type="HAMAP" id="MF_01006">
    <property type="entry name" value="Undec_diphosphatase"/>
    <property type="match status" value="1"/>
</dbReference>
<dbReference type="OrthoDB" id="9808289at2"/>
<dbReference type="InterPro" id="IPR003824">
    <property type="entry name" value="UppP"/>
</dbReference>
<comment type="function">
    <text evidence="17">Catalyzes the dephosphorylation of undecaprenyl diphosphate (UPP). Confers resistance to bacitracin.</text>
</comment>
<evidence type="ECO:0000256" key="13">
    <source>
        <dbReference type="ARBA" id="ARBA00023316"/>
    </source>
</evidence>
<dbReference type="RefSeq" id="WP_106064576.1">
    <property type="nucleotide sequence ID" value="NZ_PVXO01000068.1"/>
</dbReference>
<feature type="transmembrane region" description="Helical" evidence="17">
    <location>
        <begin position="112"/>
        <end position="128"/>
    </location>
</feature>
<gene>
    <name evidence="17 18" type="primary">uppP</name>
    <name evidence="18" type="ORF">CLLI_25400</name>
</gene>
<dbReference type="EC" id="3.6.1.27" evidence="3 17"/>
<comment type="catalytic activity">
    <reaction evidence="16 17">
        <text>di-trans,octa-cis-undecaprenyl diphosphate + H2O = di-trans,octa-cis-undecaprenyl phosphate + phosphate + H(+)</text>
        <dbReference type="Rhea" id="RHEA:28094"/>
        <dbReference type="ChEBI" id="CHEBI:15377"/>
        <dbReference type="ChEBI" id="CHEBI:15378"/>
        <dbReference type="ChEBI" id="CHEBI:43474"/>
        <dbReference type="ChEBI" id="CHEBI:58405"/>
        <dbReference type="ChEBI" id="CHEBI:60392"/>
        <dbReference type="EC" id="3.6.1.27"/>
    </reaction>
</comment>
<evidence type="ECO:0000256" key="14">
    <source>
        <dbReference type="ARBA" id="ARBA00032707"/>
    </source>
</evidence>
<keyword evidence="9 17" id="KW-0573">Peptidoglycan synthesis</keyword>
<comment type="subcellular location">
    <subcellularLocation>
        <location evidence="1 17">Cell membrane</location>
        <topology evidence="1 17">Multi-pass membrane protein</topology>
    </subcellularLocation>
</comment>
<keyword evidence="12 17" id="KW-0046">Antibiotic resistance</keyword>
<comment type="miscellaneous">
    <text evidence="17">Bacitracin is thought to be involved in the inhibition of peptidoglycan synthesis by sequestering undecaprenyl diphosphate, thereby reducing the pool of lipid carrier available.</text>
</comment>
<dbReference type="NCBIfam" id="TIGR00753">
    <property type="entry name" value="undec_PP_bacA"/>
    <property type="match status" value="1"/>
</dbReference>
<dbReference type="Pfam" id="PF02673">
    <property type="entry name" value="BacA"/>
    <property type="match status" value="1"/>
</dbReference>
<proteinExistence type="inferred from homology"/>
<keyword evidence="19" id="KW-1185">Reference proteome</keyword>
<keyword evidence="7 17" id="KW-0378">Hydrolase</keyword>
<evidence type="ECO:0000256" key="3">
    <source>
        <dbReference type="ARBA" id="ARBA00012374"/>
    </source>
</evidence>
<evidence type="ECO:0000256" key="15">
    <source>
        <dbReference type="ARBA" id="ARBA00032932"/>
    </source>
</evidence>
<feature type="transmembrane region" description="Helical" evidence="17">
    <location>
        <begin position="250"/>
        <end position="269"/>
    </location>
</feature>
<feature type="transmembrane region" description="Helical" evidence="17">
    <location>
        <begin position="82"/>
        <end position="100"/>
    </location>
</feature>
<dbReference type="GO" id="GO:0005886">
    <property type="term" value="C:plasma membrane"/>
    <property type="evidence" value="ECO:0007669"/>
    <property type="project" value="UniProtKB-SubCell"/>
</dbReference>
<dbReference type="GO" id="GO:0046677">
    <property type="term" value="P:response to antibiotic"/>
    <property type="evidence" value="ECO:0007669"/>
    <property type="project" value="UniProtKB-UniRule"/>
</dbReference>
<keyword evidence="13 17" id="KW-0961">Cell wall biogenesis/degradation</keyword>
<keyword evidence="11 17" id="KW-0472">Membrane</keyword>
<dbReference type="GO" id="GO:0071555">
    <property type="term" value="P:cell wall organization"/>
    <property type="evidence" value="ECO:0007669"/>
    <property type="project" value="UniProtKB-KW"/>
</dbReference>